<dbReference type="OrthoDB" id="2971310at2"/>
<name>A0A2P8H439_9BACL</name>
<organism evidence="2 3">
    <name type="scientific">Planomicrobium soli</name>
    <dbReference type="NCBI Taxonomy" id="1176648"/>
    <lineage>
        <taxon>Bacteria</taxon>
        <taxon>Bacillati</taxon>
        <taxon>Bacillota</taxon>
        <taxon>Bacilli</taxon>
        <taxon>Bacillales</taxon>
        <taxon>Caryophanaceae</taxon>
        <taxon>Planomicrobium</taxon>
    </lineage>
</organism>
<evidence type="ECO:0000313" key="3">
    <source>
        <dbReference type="Proteomes" id="UP000242682"/>
    </source>
</evidence>
<keyword evidence="1" id="KW-0472">Membrane</keyword>
<keyword evidence="1" id="KW-0812">Transmembrane</keyword>
<keyword evidence="3" id="KW-1185">Reference proteome</keyword>
<dbReference type="EMBL" id="PYAT01000003">
    <property type="protein sequence ID" value="PSL40981.1"/>
    <property type="molecule type" value="Genomic_DNA"/>
</dbReference>
<feature type="transmembrane region" description="Helical" evidence="1">
    <location>
        <begin position="59"/>
        <end position="80"/>
    </location>
</feature>
<evidence type="ECO:0000256" key="1">
    <source>
        <dbReference type="SAM" id="Phobius"/>
    </source>
</evidence>
<dbReference type="AlphaFoldDB" id="A0A2P8H439"/>
<sequence length="89" mass="9929">MRNVVYAIIASGVMHIIFYGATMAVGYAKTMMYRPNIALAWGNVEMLQAKVAFGSTSGFLLNFHTLFGVALLCWIALFVYQKCNVRTKL</sequence>
<feature type="transmembrane region" description="Helical" evidence="1">
    <location>
        <begin position="6"/>
        <end position="28"/>
    </location>
</feature>
<accession>A0A2P8H439</accession>
<reference evidence="2 3" key="1">
    <citation type="submission" date="2018-03" db="EMBL/GenBank/DDBJ databases">
        <title>Genomic Encyclopedia of Type Strains, Phase III (KMG-III): the genomes of soil and plant-associated and newly described type strains.</title>
        <authorList>
            <person name="Whitman W."/>
        </authorList>
    </citation>
    <scope>NUCLEOTIDE SEQUENCE [LARGE SCALE GENOMIC DNA]</scope>
    <source>
        <strain evidence="2 3">CGMCC 1.12259</strain>
    </source>
</reference>
<protein>
    <submittedName>
        <fullName evidence="2">Uncharacterized protein</fullName>
    </submittedName>
</protein>
<comment type="caution">
    <text evidence="2">The sequence shown here is derived from an EMBL/GenBank/DDBJ whole genome shotgun (WGS) entry which is preliminary data.</text>
</comment>
<keyword evidence="1" id="KW-1133">Transmembrane helix</keyword>
<proteinExistence type="predicted"/>
<dbReference type="Proteomes" id="UP000242682">
    <property type="component" value="Unassembled WGS sequence"/>
</dbReference>
<gene>
    <name evidence="2" type="ORF">B0H99_103114</name>
</gene>
<evidence type="ECO:0000313" key="2">
    <source>
        <dbReference type="EMBL" id="PSL40981.1"/>
    </source>
</evidence>
<dbReference type="RefSeq" id="WP_106532492.1">
    <property type="nucleotide sequence ID" value="NZ_PYAT01000003.1"/>
</dbReference>